<comment type="similarity">
    <text evidence="3">Belongs to the glycosyl hydrolase 84 family.</text>
</comment>
<dbReference type="RefSeq" id="WP_193908553.1">
    <property type="nucleotide sequence ID" value="NZ_PRDL01000001.1"/>
</dbReference>
<dbReference type="AlphaFoldDB" id="A0A928V534"/>
<dbReference type="GO" id="GO:0015929">
    <property type="term" value="F:hexosaminidase activity"/>
    <property type="evidence" value="ECO:0007669"/>
    <property type="project" value="UniProtKB-ARBA"/>
</dbReference>
<dbReference type="InterPro" id="IPR011496">
    <property type="entry name" value="O-GlcNAcase_cat"/>
</dbReference>
<keyword evidence="2 3" id="KW-0326">Glycosidase</keyword>
<keyword evidence="6" id="KW-1185">Reference proteome</keyword>
<evidence type="ECO:0000256" key="1">
    <source>
        <dbReference type="ARBA" id="ARBA00022801"/>
    </source>
</evidence>
<dbReference type="Proteomes" id="UP000652567">
    <property type="component" value="Unassembled WGS sequence"/>
</dbReference>
<evidence type="ECO:0000256" key="3">
    <source>
        <dbReference type="PROSITE-ProRule" id="PRU01353"/>
    </source>
</evidence>
<dbReference type="SUPFAM" id="SSF51445">
    <property type="entry name" value="(Trans)glycosidases"/>
    <property type="match status" value="1"/>
</dbReference>
<protein>
    <submittedName>
        <fullName evidence="5">Hyaluronidase</fullName>
    </submittedName>
</protein>
<dbReference type="PANTHER" id="PTHR13170:SF16">
    <property type="entry name" value="PROTEIN O-GLCNACASE"/>
    <property type="match status" value="1"/>
</dbReference>
<feature type="domain" description="GH84" evidence="4">
    <location>
        <begin position="13"/>
        <end position="285"/>
    </location>
</feature>
<feature type="active site" description="Proton donor" evidence="3">
    <location>
        <position position="128"/>
    </location>
</feature>
<keyword evidence="1 3" id="KW-0378">Hydrolase</keyword>
<dbReference type="Gene3D" id="3.20.20.80">
    <property type="entry name" value="Glycosidases"/>
    <property type="match status" value="1"/>
</dbReference>
<dbReference type="GO" id="GO:1901135">
    <property type="term" value="P:carbohydrate derivative metabolic process"/>
    <property type="evidence" value="ECO:0007669"/>
    <property type="project" value="UniProtKB-ARBA"/>
</dbReference>
<evidence type="ECO:0000259" key="4">
    <source>
        <dbReference type="PROSITE" id="PS52009"/>
    </source>
</evidence>
<gene>
    <name evidence="5" type="ORF">C4F51_07420</name>
</gene>
<name>A0A928V534_9GAMM</name>
<organism evidence="5 6">
    <name type="scientific">Cellvibrio polysaccharolyticus</name>
    <dbReference type="NCBI Taxonomy" id="2082724"/>
    <lineage>
        <taxon>Bacteria</taxon>
        <taxon>Pseudomonadati</taxon>
        <taxon>Pseudomonadota</taxon>
        <taxon>Gammaproteobacteria</taxon>
        <taxon>Cellvibrionales</taxon>
        <taxon>Cellvibrionaceae</taxon>
        <taxon>Cellvibrio</taxon>
    </lineage>
</organism>
<dbReference type="EMBL" id="PRDL01000001">
    <property type="protein sequence ID" value="MBE8717021.1"/>
    <property type="molecule type" value="Genomic_DNA"/>
</dbReference>
<dbReference type="PANTHER" id="PTHR13170">
    <property type="entry name" value="O-GLCNACASE"/>
    <property type="match status" value="1"/>
</dbReference>
<sequence>MIKSPDSAPSTIPPPGIIEGFFGRSWSWQERRQMADFLASNGYDFYIYAPKDDVYLRRQWQSAWPAEIRRPLETLREHHRNLDLRFGIGLTPLDIYQAPISQNRQHLRNKLAELNELSPDILCILFDDMRGDWPQLAEQQIRWVETIAELSNAKQFIFCPTYYSTDPVLEKVFGAMPDNYWQDLGRGIDRRIEFFWTGPKVCSLAYPEDSLLEISAAFGRKPFLWDNYPVNDGAVKSGFLHLGAVPAGHARLPELISGYCANPMNQPMLSRTALFSVPQAFRQPRQYNPEQTFIQSCRELYPTDFATALINDAEKFQQQGLKGLSDADKKALQRKYRQIAESWPEQGAEEICGWLNDEYVFDPACLTE</sequence>
<dbReference type="InterPro" id="IPR017853">
    <property type="entry name" value="GH"/>
</dbReference>
<evidence type="ECO:0000313" key="5">
    <source>
        <dbReference type="EMBL" id="MBE8717021.1"/>
    </source>
</evidence>
<evidence type="ECO:0000313" key="6">
    <source>
        <dbReference type="Proteomes" id="UP000652567"/>
    </source>
</evidence>
<dbReference type="PROSITE" id="PS52009">
    <property type="entry name" value="GH84"/>
    <property type="match status" value="1"/>
</dbReference>
<reference evidence="5" key="1">
    <citation type="submission" date="2018-07" db="EMBL/GenBank/DDBJ databases">
        <title>Genome assembly of strain Ka43.</title>
        <authorList>
            <person name="Kukolya J."/>
            <person name="Nagy I."/>
            <person name="Horvath B."/>
            <person name="Toth A."/>
        </authorList>
    </citation>
    <scope>NUCLEOTIDE SEQUENCE</scope>
    <source>
        <strain evidence="5">KB43</strain>
    </source>
</reference>
<evidence type="ECO:0000256" key="2">
    <source>
        <dbReference type="ARBA" id="ARBA00023295"/>
    </source>
</evidence>
<dbReference type="InterPro" id="IPR051822">
    <property type="entry name" value="Glycosyl_Hydrolase_84"/>
</dbReference>
<comment type="caution">
    <text evidence="5">The sequence shown here is derived from an EMBL/GenBank/DDBJ whole genome shotgun (WGS) entry which is preliminary data.</text>
</comment>
<proteinExistence type="inferred from homology"/>
<accession>A0A928V534</accession>
<dbReference type="Pfam" id="PF07555">
    <property type="entry name" value="NAGidase"/>
    <property type="match status" value="1"/>
</dbReference>